<reference evidence="2 3" key="1">
    <citation type="submission" date="2016-11" db="EMBL/GenBank/DDBJ databases">
        <authorList>
            <person name="Jaros S."/>
            <person name="Januszkiewicz K."/>
            <person name="Wedrychowicz H."/>
        </authorList>
    </citation>
    <scope>NUCLEOTIDE SEQUENCE [LARGE SCALE GENOMIC DNA]</scope>
    <source>
        <strain evidence="2 3">DSM 21637</strain>
    </source>
</reference>
<evidence type="ECO:0000313" key="3">
    <source>
        <dbReference type="Proteomes" id="UP000182350"/>
    </source>
</evidence>
<dbReference type="SMART" id="SM00849">
    <property type="entry name" value="Lactamase_B"/>
    <property type="match status" value="1"/>
</dbReference>
<dbReference type="InterPro" id="IPR001279">
    <property type="entry name" value="Metallo-B-lactamas"/>
</dbReference>
<dbReference type="STRING" id="1122209.SAMN02745752_01343"/>
<name>A0A1K1W8D4_9GAMM</name>
<dbReference type="Proteomes" id="UP000182350">
    <property type="component" value="Unassembled WGS sequence"/>
</dbReference>
<dbReference type="OrthoDB" id="9768433at2"/>
<dbReference type="SUPFAM" id="SSF56281">
    <property type="entry name" value="Metallo-hydrolase/oxidoreductase"/>
    <property type="match status" value="1"/>
</dbReference>
<dbReference type="InterPro" id="IPR045761">
    <property type="entry name" value="ODP_dom"/>
</dbReference>
<dbReference type="PANTHER" id="PTHR43041">
    <property type="entry name" value="HYDROLASE, METALLO-BETA-LACTAMASE SUPERFAMILY"/>
    <property type="match status" value="1"/>
</dbReference>
<dbReference type="Gene3D" id="3.60.15.10">
    <property type="entry name" value="Ribonuclease Z/Hydroxyacylglutathione hydrolase-like"/>
    <property type="match status" value="1"/>
</dbReference>
<dbReference type="EMBL" id="FPJW01000003">
    <property type="protein sequence ID" value="SFX33641.1"/>
    <property type="molecule type" value="Genomic_DNA"/>
</dbReference>
<evidence type="ECO:0000313" key="2">
    <source>
        <dbReference type="EMBL" id="SFX33641.1"/>
    </source>
</evidence>
<feature type="domain" description="Metallo-beta-lactamase" evidence="1">
    <location>
        <begin position="35"/>
        <end position="228"/>
    </location>
</feature>
<dbReference type="AlphaFoldDB" id="A0A1K1W8D4"/>
<proteinExistence type="predicted"/>
<keyword evidence="3" id="KW-1185">Reference proteome</keyword>
<evidence type="ECO:0000259" key="1">
    <source>
        <dbReference type="SMART" id="SM00849"/>
    </source>
</evidence>
<dbReference type="RefSeq" id="WP_084661970.1">
    <property type="nucleotide sequence ID" value="NZ_FPJW01000003.1"/>
</dbReference>
<accession>A0A1K1W8D4</accession>
<dbReference type="InterPro" id="IPR036866">
    <property type="entry name" value="RibonucZ/Hydroxyglut_hydro"/>
</dbReference>
<dbReference type="Pfam" id="PF19583">
    <property type="entry name" value="ODP"/>
    <property type="match status" value="1"/>
</dbReference>
<protein>
    <submittedName>
        <fullName evidence="2">Metallo-beta-lactamase superfamily protein</fullName>
    </submittedName>
</protein>
<sequence length="263" mass="30455">MTTHLEDNRLLYEDDEHQFVWFGWEEEEGSDSFVQTNQCLIINQDQGYLFDPGGTYVFHQVLEQVTRYLHPRQINTLIATHQDPDVCSSAPYWMKATDAKLLISRLWLHFVSHFGLDEPERVVPLPDRGARLRLPSGDHLLLLPAHFLHSEGNFSIFDERSGILFSGDIGASIFPKGKRSLLVEDFEAHRAFMEPFHRRYMHSNAVCRHWVAQIRALPQPVKMIVPQHGSMFQGEQVENFLSWFETLQCGGDYLQAIYTDQPV</sequence>
<dbReference type="PANTHER" id="PTHR43041:SF1">
    <property type="entry name" value="METALLO-BETA-LACTAMASE DOMAIN-CONTAINING PROTEIN"/>
    <property type="match status" value="1"/>
</dbReference>
<organism evidence="2 3">
    <name type="scientific">Marinospirillum alkaliphilum DSM 21637</name>
    <dbReference type="NCBI Taxonomy" id="1122209"/>
    <lineage>
        <taxon>Bacteria</taxon>
        <taxon>Pseudomonadati</taxon>
        <taxon>Pseudomonadota</taxon>
        <taxon>Gammaproteobacteria</taxon>
        <taxon>Oceanospirillales</taxon>
        <taxon>Oceanospirillaceae</taxon>
        <taxon>Marinospirillum</taxon>
    </lineage>
</organism>
<gene>
    <name evidence="2" type="ORF">SAMN02745752_01343</name>
</gene>